<reference evidence="2" key="1">
    <citation type="journal article" date="2023" name="Hortic. Res.">
        <title>A chromosome-level phased genome enabling allele-level studies in sweet orange: a case study on citrus Huanglongbing tolerance.</title>
        <authorList>
            <person name="Wu B."/>
            <person name="Yu Q."/>
            <person name="Deng Z."/>
            <person name="Duan Y."/>
            <person name="Luo F."/>
            <person name="Gmitter F. Jr."/>
        </authorList>
    </citation>
    <scope>NUCLEOTIDE SEQUENCE [LARGE SCALE GENOMIC DNA]</scope>
    <source>
        <strain evidence="2">cv. Valencia</strain>
    </source>
</reference>
<keyword evidence="2" id="KW-1185">Reference proteome</keyword>
<evidence type="ECO:0000313" key="1">
    <source>
        <dbReference type="EMBL" id="KAH9735882.1"/>
    </source>
</evidence>
<keyword evidence="1" id="KW-0808">Transferase</keyword>
<protein>
    <submittedName>
        <fullName evidence="1">Protein kinase domain-containing protein</fullName>
    </submittedName>
</protein>
<sequence length="677" mass="75922">MTSEVSSTIADQAYAGSIIGSSSTPSFDSHSLQSTQHKLNRLNFREWFQSVILVIRGGGKGLNPDLDEVCGRLLGMKHFPTLQESFAEVRREESMKRVMMNPSSQDTPSLEARGSALVANKQNDGHVSQSRDKIWCDYYSSKVTGFNFSTEQVEILRQLLNQTKMSTGSESQNSKIPTAAMAQIGASDYMIGSMNVLEDYDKCNSRINVWVADGKMSHAVGKGTCEFQDRSSGKMIGITEKKDGLYYFSGVGDSSRVKLQNKMSMSVVSNSDIMLWHQRLGHPCFSYMKVLPKASQQDQSLNQELDTGVSSDLDLPIAIRKAEEMRALHDNGTWEVVDLPKGKKVVGSKWVFTVKYKADGEVEKYKARLVAQGFTQTYGIDYEETFALMAKLNSIQVLLSLAVNLDWELHQLDVKNAFLNGTLNEKVYMKIPLGFQSEKNERKYTLNLLEEIGKLGCKPVGTPLEKNWKSKIKDNEPSVDVGRYQRLVGRLIYLSLTRPDIAYAVRTPGRGLMFLKTESRSIEGYIDADWAGSEDCKSTSGYCTKLWGNLVTWRSKKQTVVARSSAEAEFRAIAQGMCEVIWLERLMQDLQITVCSPAKLYSDSKSAISIVNNPVQHDRMKHVRIDRSFIKNEIEGGGIDLCYTSTHAQEFDILTKSLPKPTHERLISKLGMQNIYS</sequence>
<name>A0ACB8JT08_CITSI</name>
<dbReference type="EMBL" id="CM039175">
    <property type="protein sequence ID" value="KAH9735882.1"/>
    <property type="molecule type" value="Genomic_DNA"/>
</dbReference>
<organism evidence="1 2">
    <name type="scientific">Citrus sinensis</name>
    <name type="common">Sweet orange</name>
    <name type="synonym">Citrus aurantium var. sinensis</name>
    <dbReference type="NCBI Taxonomy" id="2711"/>
    <lineage>
        <taxon>Eukaryota</taxon>
        <taxon>Viridiplantae</taxon>
        <taxon>Streptophyta</taxon>
        <taxon>Embryophyta</taxon>
        <taxon>Tracheophyta</taxon>
        <taxon>Spermatophyta</taxon>
        <taxon>Magnoliopsida</taxon>
        <taxon>eudicotyledons</taxon>
        <taxon>Gunneridae</taxon>
        <taxon>Pentapetalae</taxon>
        <taxon>rosids</taxon>
        <taxon>malvids</taxon>
        <taxon>Sapindales</taxon>
        <taxon>Rutaceae</taxon>
        <taxon>Aurantioideae</taxon>
        <taxon>Citrus</taxon>
    </lineage>
</organism>
<gene>
    <name evidence="1" type="ORF">KPL71_017901</name>
</gene>
<dbReference type="Proteomes" id="UP000829398">
    <property type="component" value="Chromosome 6"/>
</dbReference>
<accession>A0ACB8JT08</accession>
<evidence type="ECO:0000313" key="2">
    <source>
        <dbReference type="Proteomes" id="UP000829398"/>
    </source>
</evidence>
<keyword evidence="1" id="KW-0418">Kinase</keyword>
<proteinExistence type="predicted"/>
<comment type="caution">
    <text evidence="1">The sequence shown here is derived from an EMBL/GenBank/DDBJ whole genome shotgun (WGS) entry which is preliminary data.</text>
</comment>